<protein>
    <submittedName>
        <fullName evidence="1">Uncharacterized protein</fullName>
    </submittedName>
</protein>
<keyword evidence="2" id="KW-1185">Reference proteome</keyword>
<feature type="non-terminal residue" evidence="1">
    <location>
        <position position="135"/>
    </location>
</feature>
<comment type="caution">
    <text evidence="1">The sequence shown here is derived from an EMBL/GenBank/DDBJ whole genome shotgun (WGS) entry which is preliminary data.</text>
</comment>
<accession>A0ACC1HHD0</accession>
<name>A0ACC1HHD0_9FUNG</name>
<evidence type="ECO:0000313" key="2">
    <source>
        <dbReference type="Proteomes" id="UP001145114"/>
    </source>
</evidence>
<proteinExistence type="predicted"/>
<dbReference type="EMBL" id="JAMZIH010005235">
    <property type="protein sequence ID" value="KAJ1675602.1"/>
    <property type="molecule type" value="Genomic_DNA"/>
</dbReference>
<sequence>MNIQRIILDGARKSIRLVANVYTPKSRPSQITAGSGKSLVLFFAHANGYHKELWEPIISRIFESQDRSWRVVKAISLDSQNHGDSSELNQGHLATDVFQWSENAQDILQVVDQLNLKNTSEMLVAVGHSFGASSL</sequence>
<dbReference type="Proteomes" id="UP001145114">
    <property type="component" value="Unassembled WGS sequence"/>
</dbReference>
<organism evidence="1 2">
    <name type="scientific">Spiromyces aspiralis</name>
    <dbReference type="NCBI Taxonomy" id="68401"/>
    <lineage>
        <taxon>Eukaryota</taxon>
        <taxon>Fungi</taxon>
        <taxon>Fungi incertae sedis</taxon>
        <taxon>Zoopagomycota</taxon>
        <taxon>Kickxellomycotina</taxon>
        <taxon>Kickxellomycetes</taxon>
        <taxon>Kickxellales</taxon>
        <taxon>Kickxellaceae</taxon>
        <taxon>Spiromyces</taxon>
    </lineage>
</organism>
<reference evidence="1" key="1">
    <citation type="submission" date="2022-06" db="EMBL/GenBank/DDBJ databases">
        <title>Phylogenomic reconstructions and comparative analyses of Kickxellomycotina fungi.</title>
        <authorList>
            <person name="Reynolds N.K."/>
            <person name="Stajich J.E."/>
            <person name="Barry K."/>
            <person name="Grigoriev I.V."/>
            <person name="Crous P."/>
            <person name="Smith M.E."/>
        </authorList>
    </citation>
    <scope>NUCLEOTIDE SEQUENCE</scope>
    <source>
        <strain evidence="1">RSA 2271</strain>
    </source>
</reference>
<evidence type="ECO:0000313" key="1">
    <source>
        <dbReference type="EMBL" id="KAJ1675602.1"/>
    </source>
</evidence>
<gene>
    <name evidence="1" type="ORF">EV182_000948</name>
</gene>